<evidence type="ECO:0000313" key="4">
    <source>
        <dbReference type="Proteomes" id="UP000192333"/>
    </source>
</evidence>
<evidence type="ECO:0000313" key="3">
    <source>
        <dbReference type="EMBL" id="SMD43211.1"/>
    </source>
</evidence>
<keyword evidence="2" id="KW-1133">Transmembrane helix</keyword>
<reference evidence="4" key="1">
    <citation type="submission" date="2017-04" db="EMBL/GenBank/DDBJ databases">
        <authorList>
            <person name="Varghese N."/>
            <person name="Submissions S."/>
        </authorList>
    </citation>
    <scope>NUCLEOTIDE SEQUENCE [LARGE SCALE GENOMIC DNA]</scope>
    <source>
        <strain evidence="4">DSM 16537</strain>
    </source>
</reference>
<protein>
    <submittedName>
        <fullName evidence="3">Septum formation initiator</fullName>
    </submittedName>
</protein>
<dbReference type="STRING" id="758820.SAMN00777080_1792"/>
<dbReference type="InterPro" id="IPR007060">
    <property type="entry name" value="FtsL/DivIC"/>
</dbReference>
<dbReference type="EMBL" id="LT838813">
    <property type="protein sequence ID" value="SMD43211.1"/>
    <property type="molecule type" value="Genomic_DNA"/>
</dbReference>
<dbReference type="Pfam" id="PF04977">
    <property type="entry name" value="DivIC"/>
    <property type="match status" value="1"/>
</dbReference>
<sequence>MQTESYQDDRILDGINLGPMIRIFAYNGIYQLQFLYLFVLIFIKMKKYLKYTKNFYFLFTLFFVIWMVFIDSNDILTQYKLKAKLNELERQKEFYLERKEKIQADRKELMSNNELLEKFARERYLMKRKNEDLYVVVEE</sequence>
<feature type="coiled-coil region" evidence="1">
    <location>
        <begin position="78"/>
        <end position="112"/>
    </location>
</feature>
<proteinExistence type="predicted"/>
<feature type="transmembrane region" description="Helical" evidence="2">
    <location>
        <begin position="55"/>
        <end position="72"/>
    </location>
</feature>
<evidence type="ECO:0000256" key="2">
    <source>
        <dbReference type="SAM" id="Phobius"/>
    </source>
</evidence>
<evidence type="ECO:0000256" key="1">
    <source>
        <dbReference type="SAM" id="Coils"/>
    </source>
</evidence>
<gene>
    <name evidence="3" type="ORF">SAMN00777080_1792</name>
</gene>
<organism evidence="3 4">
    <name type="scientific">Aquiflexum balticum DSM 16537</name>
    <dbReference type="NCBI Taxonomy" id="758820"/>
    <lineage>
        <taxon>Bacteria</taxon>
        <taxon>Pseudomonadati</taxon>
        <taxon>Bacteroidota</taxon>
        <taxon>Cytophagia</taxon>
        <taxon>Cytophagales</taxon>
        <taxon>Cyclobacteriaceae</taxon>
        <taxon>Aquiflexum</taxon>
    </lineage>
</organism>
<keyword evidence="2" id="KW-0812">Transmembrane</keyword>
<dbReference type="AlphaFoldDB" id="A0A1W2H2S9"/>
<keyword evidence="4" id="KW-1185">Reference proteome</keyword>
<name>A0A1W2H2S9_9BACT</name>
<keyword evidence="1" id="KW-0175">Coiled coil</keyword>
<dbReference type="Proteomes" id="UP000192333">
    <property type="component" value="Chromosome I"/>
</dbReference>
<feature type="transmembrane region" description="Helical" evidence="2">
    <location>
        <begin position="20"/>
        <end position="43"/>
    </location>
</feature>
<keyword evidence="2" id="KW-0472">Membrane</keyword>
<accession>A0A1W2H2S9</accession>